<name>I5BQ40_9HYPH</name>
<dbReference type="GO" id="GO:0032259">
    <property type="term" value="P:methylation"/>
    <property type="evidence" value="ECO:0007669"/>
    <property type="project" value="UniProtKB-KW"/>
</dbReference>
<evidence type="ECO:0000313" key="1">
    <source>
        <dbReference type="EMBL" id="EIM71692.1"/>
    </source>
</evidence>
<dbReference type="EMBL" id="AJXZ01000076">
    <property type="protein sequence ID" value="EIM71692.1"/>
    <property type="molecule type" value="Genomic_DNA"/>
</dbReference>
<protein>
    <submittedName>
        <fullName evidence="1">Putative DNA modification methylase</fullName>
    </submittedName>
</protein>
<reference evidence="1 2" key="1">
    <citation type="journal article" date="2012" name="J. Bacteriol.">
        <title>Genome Sequence of Nitratireductor aquibiodomus Strain RA22.</title>
        <authorList>
            <person name="Singh A."/>
            <person name="Jangir P.K."/>
            <person name="Kumari C."/>
            <person name="Sharma R."/>
        </authorList>
    </citation>
    <scope>NUCLEOTIDE SEQUENCE [LARGE SCALE GENOMIC DNA]</scope>
    <source>
        <strain evidence="1 2">RA22</strain>
    </source>
</reference>
<gene>
    <name evidence="1" type="ORF">A33O_23294</name>
</gene>
<evidence type="ECO:0000313" key="2">
    <source>
        <dbReference type="Proteomes" id="UP000004622"/>
    </source>
</evidence>
<comment type="caution">
    <text evidence="1">The sequence shown here is derived from an EMBL/GenBank/DDBJ whole genome shotgun (WGS) entry which is preliminary data.</text>
</comment>
<dbReference type="Proteomes" id="UP000004622">
    <property type="component" value="Unassembled WGS sequence"/>
</dbReference>
<organism evidence="1 2">
    <name type="scientific">Nitratireductor aquibiodomus RA22</name>
    <dbReference type="NCBI Taxonomy" id="1189611"/>
    <lineage>
        <taxon>Bacteria</taxon>
        <taxon>Pseudomonadati</taxon>
        <taxon>Pseudomonadota</taxon>
        <taxon>Alphaproteobacteria</taxon>
        <taxon>Hyphomicrobiales</taxon>
        <taxon>Phyllobacteriaceae</taxon>
        <taxon>Nitratireductor</taxon>
    </lineage>
</organism>
<proteinExistence type="predicted"/>
<dbReference type="GO" id="GO:0008168">
    <property type="term" value="F:methyltransferase activity"/>
    <property type="evidence" value="ECO:0007669"/>
    <property type="project" value="UniProtKB-KW"/>
</dbReference>
<dbReference type="InterPro" id="IPR036086">
    <property type="entry name" value="ParB/Sulfiredoxin_sf"/>
</dbReference>
<dbReference type="SUPFAM" id="SSF110849">
    <property type="entry name" value="ParB/Sulfiredoxin"/>
    <property type="match status" value="1"/>
</dbReference>
<dbReference type="AlphaFoldDB" id="I5BQ40"/>
<keyword evidence="1" id="KW-0489">Methyltransferase</keyword>
<accession>I5BQ40</accession>
<keyword evidence="1" id="KW-0808">Transferase</keyword>
<sequence>METYIQTISEIVQHKLDALKQNAHNARTHSKKQIRQIARSIEQFGFVNPFN</sequence>